<feature type="region of interest" description="Disordered" evidence="1">
    <location>
        <begin position="138"/>
        <end position="202"/>
    </location>
</feature>
<name>A0A3S2XA58_9BACI</name>
<evidence type="ECO:0000256" key="1">
    <source>
        <dbReference type="SAM" id="MobiDB-lite"/>
    </source>
</evidence>
<dbReference type="Proteomes" id="UP000288024">
    <property type="component" value="Unassembled WGS sequence"/>
</dbReference>
<evidence type="ECO:0000313" key="3">
    <source>
        <dbReference type="Proteomes" id="UP000288024"/>
    </source>
</evidence>
<dbReference type="AlphaFoldDB" id="A0A3S2XA58"/>
<comment type="caution">
    <text evidence="2">The sequence shown here is derived from an EMBL/GenBank/DDBJ whole genome shotgun (WGS) entry which is preliminary data.</text>
</comment>
<dbReference type="EMBL" id="RZTZ01000002">
    <property type="protein sequence ID" value="RVT65209.1"/>
    <property type="molecule type" value="Genomic_DNA"/>
</dbReference>
<accession>A0A3S2XA58</accession>
<feature type="compositionally biased region" description="Low complexity" evidence="1">
    <location>
        <begin position="1"/>
        <end position="20"/>
    </location>
</feature>
<dbReference type="RefSeq" id="WP_127737429.1">
    <property type="nucleotide sequence ID" value="NZ_RZTZ01000002.1"/>
</dbReference>
<reference evidence="2 3" key="1">
    <citation type="submission" date="2019-01" db="EMBL/GenBank/DDBJ databases">
        <title>Bacillus sp. M5HDSG1-1, whole genome shotgun sequence.</title>
        <authorList>
            <person name="Tuo L."/>
        </authorList>
    </citation>
    <scope>NUCLEOTIDE SEQUENCE [LARGE SCALE GENOMIC DNA]</scope>
    <source>
        <strain evidence="2 3">M5HDSG1-1</strain>
    </source>
</reference>
<organism evidence="2 3">
    <name type="scientific">Niallia taxi</name>
    <dbReference type="NCBI Taxonomy" id="2499688"/>
    <lineage>
        <taxon>Bacteria</taxon>
        <taxon>Bacillati</taxon>
        <taxon>Bacillota</taxon>
        <taxon>Bacilli</taxon>
        <taxon>Bacillales</taxon>
        <taxon>Bacillaceae</taxon>
        <taxon>Niallia</taxon>
    </lineage>
</organism>
<evidence type="ECO:0008006" key="4">
    <source>
        <dbReference type="Google" id="ProtNLM"/>
    </source>
</evidence>
<feature type="region of interest" description="Disordered" evidence="1">
    <location>
        <begin position="1"/>
        <end position="60"/>
    </location>
</feature>
<dbReference type="InterPro" id="IPR025571">
    <property type="entry name" value="YqfQ"/>
</dbReference>
<keyword evidence="3" id="KW-1185">Reference proteome</keyword>
<protein>
    <recommendedName>
        <fullName evidence="4">YqfQ-like protein</fullName>
    </recommendedName>
</protein>
<feature type="compositionally biased region" description="Polar residues" evidence="1">
    <location>
        <begin position="156"/>
        <end position="174"/>
    </location>
</feature>
<evidence type="ECO:0000313" key="2">
    <source>
        <dbReference type="EMBL" id="RVT65209.1"/>
    </source>
</evidence>
<dbReference type="Pfam" id="PF14181">
    <property type="entry name" value="YqfQ"/>
    <property type="match status" value="1"/>
</dbReference>
<gene>
    <name evidence="2" type="ORF">EM808_06790</name>
</gene>
<feature type="compositionally biased region" description="Gly residues" evidence="1">
    <location>
        <begin position="42"/>
        <end position="58"/>
    </location>
</feature>
<sequence length="202" mass="20716">MPPRSRMPQPRGMGGRMMPQGPAPYPYQRQMMGRSGGAPARNGGGGILSKLLGGGKGGDTNSAQRGLGATFGAGTRNAAAAGGGGILKTLTNPASINGFLANSQKFLSTASQVGPMISQYGPMVRNIPAMWKLYKGLSSSSSDTTENEAKTKTKTINRTENTKTVGETAVSSNGGAVPTEIPEATPESGPQEGGVSVPRMYI</sequence>
<proteinExistence type="predicted"/>